<feature type="domain" description="Gfo/Idh/MocA-like oxidoreductase N-terminal" evidence="2">
    <location>
        <begin position="2"/>
        <end position="63"/>
    </location>
</feature>
<evidence type="ECO:0000313" key="3">
    <source>
        <dbReference type="EMBL" id="SVC25133.1"/>
    </source>
</evidence>
<name>A0A382KNU2_9ZZZZ</name>
<dbReference type="Gene3D" id="3.30.360.10">
    <property type="entry name" value="Dihydrodipicolinate Reductase, domain 2"/>
    <property type="match status" value="1"/>
</dbReference>
<dbReference type="PANTHER" id="PTHR43818:SF11">
    <property type="entry name" value="BCDNA.GH03377"/>
    <property type="match status" value="1"/>
</dbReference>
<dbReference type="GO" id="GO:0000166">
    <property type="term" value="F:nucleotide binding"/>
    <property type="evidence" value="ECO:0007669"/>
    <property type="project" value="InterPro"/>
</dbReference>
<protein>
    <recommendedName>
        <fullName evidence="2">Gfo/Idh/MocA-like oxidoreductase N-terminal domain-containing protein</fullName>
    </recommendedName>
</protein>
<dbReference type="SUPFAM" id="SSF51735">
    <property type="entry name" value="NAD(P)-binding Rossmann-fold domains"/>
    <property type="match status" value="1"/>
</dbReference>
<dbReference type="GO" id="GO:0016491">
    <property type="term" value="F:oxidoreductase activity"/>
    <property type="evidence" value="ECO:0007669"/>
    <property type="project" value="UniProtKB-KW"/>
</dbReference>
<dbReference type="InterPro" id="IPR050463">
    <property type="entry name" value="Gfo/Idh/MocA_oxidrdct_glycsds"/>
</dbReference>
<organism evidence="3">
    <name type="scientific">marine metagenome</name>
    <dbReference type="NCBI Taxonomy" id="408172"/>
    <lineage>
        <taxon>unclassified sequences</taxon>
        <taxon>metagenomes</taxon>
        <taxon>ecological metagenomes</taxon>
    </lineage>
</organism>
<dbReference type="EMBL" id="UINC01081361">
    <property type="protein sequence ID" value="SVC25133.1"/>
    <property type="molecule type" value="Genomic_DNA"/>
</dbReference>
<sequence length="79" mass="8326">MLALDAVDAVSICTATSAHSAPAIAALDAGKHVLVEKPMAATTAEARQMVDAADRSGKMLMVEMKWRFMPELQAARAAI</sequence>
<feature type="non-terminal residue" evidence="3">
    <location>
        <position position="79"/>
    </location>
</feature>
<evidence type="ECO:0000259" key="2">
    <source>
        <dbReference type="Pfam" id="PF01408"/>
    </source>
</evidence>
<dbReference type="Pfam" id="PF01408">
    <property type="entry name" value="GFO_IDH_MocA"/>
    <property type="match status" value="1"/>
</dbReference>
<dbReference type="AlphaFoldDB" id="A0A382KNU2"/>
<dbReference type="PANTHER" id="PTHR43818">
    <property type="entry name" value="BCDNA.GH03377"/>
    <property type="match status" value="1"/>
</dbReference>
<dbReference type="InterPro" id="IPR000683">
    <property type="entry name" value="Gfo/Idh/MocA-like_OxRdtase_N"/>
</dbReference>
<accession>A0A382KNU2</accession>
<dbReference type="InterPro" id="IPR036291">
    <property type="entry name" value="NAD(P)-bd_dom_sf"/>
</dbReference>
<dbReference type="Gene3D" id="3.40.50.720">
    <property type="entry name" value="NAD(P)-binding Rossmann-like Domain"/>
    <property type="match status" value="1"/>
</dbReference>
<evidence type="ECO:0000256" key="1">
    <source>
        <dbReference type="ARBA" id="ARBA00023002"/>
    </source>
</evidence>
<proteinExistence type="predicted"/>
<keyword evidence="1" id="KW-0560">Oxidoreductase</keyword>
<gene>
    <name evidence="3" type="ORF">METZ01_LOCUS277987</name>
</gene>
<reference evidence="3" key="1">
    <citation type="submission" date="2018-05" db="EMBL/GenBank/DDBJ databases">
        <authorList>
            <person name="Lanie J.A."/>
            <person name="Ng W.-L."/>
            <person name="Kazmierczak K.M."/>
            <person name="Andrzejewski T.M."/>
            <person name="Davidsen T.M."/>
            <person name="Wayne K.J."/>
            <person name="Tettelin H."/>
            <person name="Glass J.I."/>
            <person name="Rusch D."/>
            <person name="Podicherti R."/>
            <person name="Tsui H.-C.T."/>
            <person name="Winkler M.E."/>
        </authorList>
    </citation>
    <scope>NUCLEOTIDE SEQUENCE</scope>
</reference>